<comment type="subcellular location">
    <subcellularLocation>
        <location evidence="2">Cytoplasm</location>
        <location evidence="2">Cytoskeleton</location>
    </subcellularLocation>
    <subcellularLocation>
        <location evidence="1">Membrane</location>
        <topology evidence="1">Peripheral membrane protein</topology>
    </subcellularLocation>
</comment>
<dbReference type="AlphaFoldDB" id="A0A9X6NGK2"/>
<comment type="caution">
    <text evidence="10">The sequence shown here is derived from an EMBL/GenBank/DDBJ whole genome shotgun (WGS) entry which is preliminary data.</text>
</comment>
<feature type="region of interest" description="Disordered" evidence="8">
    <location>
        <begin position="49"/>
        <end position="70"/>
    </location>
</feature>
<evidence type="ECO:0000256" key="1">
    <source>
        <dbReference type="ARBA" id="ARBA00004170"/>
    </source>
</evidence>
<dbReference type="InterPro" id="IPR001478">
    <property type="entry name" value="PDZ"/>
</dbReference>
<keyword evidence="6" id="KW-0472">Membrane</keyword>
<evidence type="ECO:0000313" key="11">
    <source>
        <dbReference type="Proteomes" id="UP000192578"/>
    </source>
</evidence>
<dbReference type="InterPro" id="IPR036034">
    <property type="entry name" value="PDZ_sf"/>
</dbReference>
<dbReference type="SMART" id="SM00233">
    <property type="entry name" value="PH"/>
    <property type="match status" value="1"/>
</dbReference>
<dbReference type="EMBL" id="MTYJ01000331">
    <property type="protein sequence ID" value="OWA53582.1"/>
    <property type="molecule type" value="Genomic_DNA"/>
</dbReference>
<dbReference type="InterPro" id="IPR001849">
    <property type="entry name" value="PH_domain"/>
</dbReference>
<evidence type="ECO:0000259" key="9">
    <source>
        <dbReference type="PROSITE" id="PS50106"/>
    </source>
</evidence>
<dbReference type="Gene3D" id="2.30.42.10">
    <property type="match status" value="1"/>
</dbReference>
<dbReference type="InterPro" id="IPR015482">
    <property type="entry name" value="Syntrophin"/>
</dbReference>
<dbReference type="CDD" id="cd06801">
    <property type="entry name" value="PDZ_syntrophin-like"/>
    <property type="match status" value="1"/>
</dbReference>
<evidence type="ECO:0000256" key="2">
    <source>
        <dbReference type="ARBA" id="ARBA00004245"/>
    </source>
</evidence>
<evidence type="ECO:0000256" key="5">
    <source>
        <dbReference type="ARBA" id="ARBA00022737"/>
    </source>
</evidence>
<dbReference type="OrthoDB" id="409749at2759"/>
<dbReference type="Proteomes" id="UP000192578">
    <property type="component" value="Unassembled WGS sequence"/>
</dbReference>
<dbReference type="InterPro" id="IPR011993">
    <property type="entry name" value="PH-like_dom_sf"/>
</dbReference>
<dbReference type="Pfam" id="PF18012">
    <property type="entry name" value="PH_17"/>
    <property type="match status" value="1"/>
</dbReference>
<sequence length="506" mass="56438">MPALRREEPAANFNAVLVLVQQQWMKALLSLEDDVLVLNFEDTYAFDDEYGDHGNRPRPNPEGFHPGAAGDSLTGQKRVVKIVKDAADGLGISIKGGRENRMPVVISKIFEDMAAYKTGQLHCGDAILSCNGFDLSNASHDDCVHALKHAGSVVILEVQFFQESGPQYRKHFALREVGWELPHGFLKDAVSCPARNLSGDMKAIPLLLCYLSRLTEQSLDADATVLLLQSPNLRQTCQLKFSDPTNGTSWFNMIHSNISSLNQKLLSQCNRVLPKVLGGSVLVTIGWMAEKVHMDGMTQLKPVFAALTDKQFMVFDSVPWTKEEWATPGFSCELIATRVLHSPTGSRNNTISRTLKGDSHAGETPITFQLRIGTRHGIEYHVFKLETCRDLSSWVKSVIQGTFRAVELTEEVSWSCSWQGHDAKLTLHFEEGFALMTGSSSRRDVFWQQPFEKLRSTADDAKRLLYLEFVDSTEPYVIDLKMSPKPAVFVIHSFLAAKLQRQGLAP</sequence>
<name>A0A9X6NGK2_HYPEX</name>
<evidence type="ECO:0000256" key="6">
    <source>
        <dbReference type="ARBA" id="ARBA00023136"/>
    </source>
</evidence>
<dbReference type="Pfam" id="PF00169">
    <property type="entry name" value="PH"/>
    <property type="match status" value="1"/>
</dbReference>
<evidence type="ECO:0000256" key="3">
    <source>
        <dbReference type="ARBA" id="ARBA00010798"/>
    </source>
</evidence>
<dbReference type="Gene3D" id="2.30.29.30">
    <property type="entry name" value="Pleckstrin-homology domain (PH domain)/Phosphotyrosine-binding domain (PTB)"/>
    <property type="match status" value="1"/>
</dbReference>
<dbReference type="GO" id="GO:0005856">
    <property type="term" value="C:cytoskeleton"/>
    <property type="evidence" value="ECO:0007669"/>
    <property type="project" value="UniProtKB-SubCell"/>
</dbReference>
<keyword evidence="5" id="KW-0677">Repeat</keyword>
<comment type="similarity">
    <text evidence="3">Belongs to the syntrophin family.</text>
</comment>
<dbReference type="SMART" id="SM00228">
    <property type="entry name" value="PDZ"/>
    <property type="match status" value="1"/>
</dbReference>
<accession>A0A9X6NGK2</accession>
<dbReference type="GO" id="GO:0005198">
    <property type="term" value="F:structural molecule activity"/>
    <property type="evidence" value="ECO:0007669"/>
    <property type="project" value="InterPro"/>
</dbReference>
<dbReference type="PROSITE" id="PS50106">
    <property type="entry name" value="PDZ"/>
    <property type="match status" value="1"/>
</dbReference>
<dbReference type="InterPro" id="IPR055108">
    <property type="entry name" value="Syntrophin_4th"/>
</dbReference>
<dbReference type="Pfam" id="PF00595">
    <property type="entry name" value="PDZ"/>
    <property type="match status" value="1"/>
</dbReference>
<reference evidence="11" key="1">
    <citation type="submission" date="2017-01" db="EMBL/GenBank/DDBJ databases">
        <title>Comparative genomics of anhydrobiosis in the tardigrade Hypsibius dujardini.</title>
        <authorList>
            <person name="Yoshida Y."/>
            <person name="Koutsovoulos G."/>
            <person name="Laetsch D."/>
            <person name="Stevens L."/>
            <person name="Kumar S."/>
            <person name="Horikawa D."/>
            <person name="Ishino K."/>
            <person name="Komine S."/>
            <person name="Tomita M."/>
            <person name="Blaxter M."/>
            <person name="Arakawa K."/>
        </authorList>
    </citation>
    <scope>NUCLEOTIDE SEQUENCE [LARGE SCALE GENOMIC DNA]</scope>
    <source>
        <strain evidence="11">Z151</strain>
    </source>
</reference>
<evidence type="ECO:0000256" key="4">
    <source>
        <dbReference type="ARBA" id="ARBA00022490"/>
    </source>
</evidence>
<dbReference type="SUPFAM" id="SSF50156">
    <property type="entry name" value="PDZ domain-like"/>
    <property type="match status" value="1"/>
</dbReference>
<feature type="domain" description="PDZ" evidence="9">
    <location>
        <begin position="79"/>
        <end position="162"/>
    </location>
</feature>
<evidence type="ECO:0000313" key="10">
    <source>
        <dbReference type="EMBL" id="OWA53582.1"/>
    </source>
</evidence>
<dbReference type="GO" id="GO:0016010">
    <property type="term" value="C:dystrophin-associated glycoprotein complex"/>
    <property type="evidence" value="ECO:0007669"/>
    <property type="project" value="TreeGrafter"/>
</dbReference>
<protein>
    <submittedName>
        <fullName evidence="10">Beta-1-syntrophin</fullName>
    </submittedName>
</protein>
<proteinExistence type="inferred from homology"/>
<dbReference type="PANTHER" id="PTHR10554:SF12">
    <property type="entry name" value="IP02644P"/>
    <property type="match status" value="1"/>
</dbReference>
<dbReference type="Pfam" id="PF23012">
    <property type="entry name" value="Syntrophin_4th"/>
    <property type="match status" value="1"/>
</dbReference>
<gene>
    <name evidence="10" type="ORF">BV898_18004</name>
</gene>
<keyword evidence="11" id="KW-1185">Reference proteome</keyword>
<dbReference type="SUPFAM" id="SSF50729">
    <property type="entry name" value="PH domain-like"/>
    <property type="match status" value="1"/>
</dbReference>
<dbReference type="PANTHER" id="PTHR10554">
    <property type="entry name" value="SYNTROPHIN"/>
    <property type="match status" value="1"/>
</dbReference>
<organism evidence="10 11">
    <name type="scientific">Hypsibius exemplaris</name>
    <name type="common">Freshwater tardigrade</name>
    <dbReference type="NCBI Taxonomy" id="2072580"/>
    <lineage>
        <taxon>Eukaryota</taxon>
        <taxon>Metazoa</taxon>
        <taxon>Ecdysozoa</taxon>
        <taxon>Tardigrada</taxon>
        <taxon>Eutardigrada</taxon>
        <taxon>Parachela</taxon>
        <taxon>Hypsibioidea</taxon>
        <taxon>Hypsibiidae</taxon>
        <taxon>Hypsibius</taxon>
    </lineage>
</organism>
<evidence type="ECO:0000256" key="8">
    <source>
        <dbReference type="SAM" id="MobiDB-lite"/>
    </source>
</evidence>
<dbReference type="InterPro" id="IPR041428">
    <property type="entry name" value="PHsplit_syntrophin"/>
</dbReference>
<evidence type="ECO:0000256" key="7">
    <source>
        <dbReference type="ARBA" id="ARBA00023212"/>
    </source>
</evidence>
<keyword evidence="4" id="KW-0963">Cytoplasm</keyword>
<keyword evidence="7" id="KW-0206">Cytoskeleton</keyword>